<dbReference type="Proteomes" id="UP001437256">
    <property type="component" value="Unassembled WGS sequence"/>
</dbReference>
<reference evidence="1 2" key="1">
    <citation type="submission" date="2024-05" db="EMBL/GenBank/DDBJ databases">
        <title>A draft genome resource for the thread blight pathogen Marasmius tenuissimus strain MS-2.</title>
        <authorList>
            <person name="Yulfo-Soto G.E."/>
            <person name="Baruah I.K."/>
            <person name="Amoako-Attah I."/>
            <person name="Bukari Y."/>
            <person name="Meinhardt L.W."/>
            <person name="Bailey B.A."/>
            <person name="Cohen S.P."/>
        </authorList>
    </citation>
    <scope>NUCLEOTIDE SEQUENCE [LARGE SCALE GENOMIC DNA]</scope>
    <source>
        <strain evidence="1 2">MS-2</strain>
    </source>
</reference>
<organism evidence="1 2">
    <name type="scientific">Marasmius tenuissimus</name>
    <dbReference type="NCBI Taxonomy" id="585030"/>
    <lineage>
        <taxon>Eukaryota</taxon>
        <taxon>Fungi</taxon>
        <taxon>Dikarya</taxon>
        <taxon>Basidiomycota</taxon>
        <taxon>Agaricomycotina</taxon>
        <taxon>Agaricomycetes</taxon>
        <taxon>Agaricomycetidae</taxon>
        <taxon>Agaricales</taxon>
        <taxon>Marasmiineae</taxon>
        <taxon>Marasmiaceae</taxon>
        <taxon>Marasmius</taxon>
    </lineage>
</organism>
<gene>
    <name evidence="1" type="ORF">AAF712_010390</name>
</gene>
<dbReference type="InterPro" id="IPR041078">
    <property type="entry name" value="Plavaka"/>
</dbReference>
<keyword evidence="2" id="KW-1185">Reference proteome</keyword>
<evidence type="ECO:0000313" key="1">
    <source>
        <dbReference type="EMBL" id="KAL0062695.1"/>
    </source>
</evidence>
<evidence type="ECO:0008006" key="3">
    <source>
        <dbReference type="Google" id="ProtNLM"/>
    </source>
</evidence>
<comment type="caution">
    <text evidence="1">The sequence shown here is derived from an EMBL/GenBank/DDBJ whole genome shotgun (WGS) entry which is preliminary data.</text>
</comment>
<evidence type="ECO:0000313" key="2">
    <source>
        <dbReference type="Proteomes" id="UP001437256"/>
    </source>
</evidence>
<sequence>MPLSILACEFCGNSGWTKSSSLNKHIVSTASCRAKAEQRQQALVLASVVGSTQPQVPNPHLWNDSDVNHGADSDDDVVMTGTDSSVSATTVTSESPLETLTNVVDLNDVDAEPPRRVRIEDVADEDEQPHTCFMESYPGASGLVYPGDRGRTRFEQIRDDQILKGEEILGPFQDSDEWEFAKWCIKNVGHNATDELLRMPMISNCAKPSFGNKADFLAAIDSLPSGVPWKLEEVTVTGDRQDDEGKGLTERMELWYRDPIECVRELLGNPMFREVTKYSPERLFEDREGLNQTINEMWTGSWWWDRQEKVPSGSTIAPIILSSDKTQLSQFRGDKSAWPVYLTIDNISKDVRREASSHATVLIGYIPVGKFDCYTDNAKQFARYRLFHHCMGVIIQSVADAEEKGLPMTCSDGFIRHIIPILAAYVADYPEQCLVGCCMENRCPLCLVDPNSRGSGQSFPPRTTRATLSMIQQKFTNLAEGKTDSPEFQAMWGASGIRYVPQPFWSKLKYGDILQGFTPDLLHQLHKGVFKDHLVKWCMVVIGSKELDERFRAMTDSPGLRHFKNGISTVKQWTGTEHKAMEAVFVGLMADACADVRVLRTVKAVIDFIYYSSLHTHTTRTLETLSQALNTFHDNKDVFIELEARTPAHFNIPKIHAMQHYVDLIRSFGSADGFNTESPERLHIDYAKDAYRASNKKDYIIQMTRWLQRQEAVDRFTGFLKWCRDGCYRPAEPEAVEQVDADDVEAEDDDETPLDAAVLRQLARTVPSPRVISHIKYADTAPKPLRNVEAQRIIRDHNATGFLPALTQFLRQHDCLLIPNEYDRFNLYKRVTTRLPLIPYAGKNNLLNVIRSTPPVPAYGRHEAQLPHLDFVLVRTGEQNIHTDGTVLKGAQFTPSQSQSPLIPILSGLRVALVRAIFDLPAHFAVPSWTRQPLAYIEWFTPFGRLDADSGMYILSKSTRQRRLYSEIVRVNRIVRNCHLTPKFGRQKDHS</sequence>
<name>A0ABR2ZN00_9AGAR</name>
<protein>
    <recommendedName>
        <fullName evidence="3">Transposase</fullName>
    </recommendedName>
</protein>
<proteinExistence type="predicted"/>
<dbReference type="EMBL" id="JBBXMP010000098">
    <property type="protein sequence ID" value="KAL0062695.1"/>
    <property type="molecule type" value="Genomic_DNA"/>
</dbReference>
<dbReference type="Pfam" id="PF18759">
    <property type="entry name" value="Plavaka"/>
    <property type="match status" value="1"/>
</dbReference>
<accession>A0ABR2ZN00</accession>